<sequence length="70" mass="8572">MKQFSDEEFKKLYKYGKFKNIDYVLSQFTGNELVYKYSTRTVDTKEKPIYVNKELKKLIEKHTNEAKQYY</sequence>
<reference evidence="1" key="1">
    <citation type="journal article" date="2021" name="Proc. Natl. Acad. Sci. U.S.A.">
        <title>A Catalog of Tens of Thousands of Viruses from Human Metagenomes Reveals Hidden Associations with Chronic Diseases.</title>
        <authorList>
            <person name="Tisza M.J."/>
            <person name="Buck C.B."/>
        </authorList>
    </citation>
    <scope>NUCLEOTIDE SEQUENCE</scope>
    <source>
        <strain evidence="1">Ctrcb4</strain>
    </source>
</reference>
<proteinExistence type="predicted"/>
<organism evidence="1">
    <name type="scientific">virus sp. ctrcb4</name>
    <dbReference type="NCBI Taxonomy" id="2825824"/>
    <lineage>
        <taxon>Viruses</taxon>
    </lineage>
</organism>
<dbReference type="EMBL" id="BK059132">
    <property type="protein sequence ID" value="DAE33098.1"/>
    <property type="molecule type" value="Genomic_DNA"/>
</dbReference>
<accession>A0A8S5RPM3</accession>
<evidence type="ECO:0000313" key="1">
    <source>
        <dbReference type="EMBL" id="DAE33098.1"/>
    </source>
</evidence>
<protein>
    <submittedName>
        <fullName evidence="1">Uncharacterized protein</fullName>
    </submittedName>
</protein>
<name>A0A8S5RPM3_9VIRU</name>